<name>A0A1G9W8D5_9ACTN</name>
<gene>
    <name evidence="3" type="ORF">SAMN05421869_1576</name>
</gene>
<protein>
    <submittedName>
        <fullName evidence="3">Surfactin synthase thioesterase subunit</fullName>
    </submittedName>
</protein>
<dbReference type="AlphaFoldDB" id="A0A1G9W8D5"/>
<comment type="similarity">
    <text evidence="1">Belongs to the thioesterase family.</text>
</comment>
<reference evidence="3 4" key="1">
    <citation type="submission" date="2016-10" db="EMBL/GenBank/DDBJ databases">
        <authorList>
            <person name="de Groot N.N."/>
        </authorList>
    </citation>
    <scope>NUCLEOTIDE SEQUENCE [LARGE SCALE GENOMIC DNA]</scope>
    <source>
        <strain evidence="3 4">CGMCC 4.6533</strain>
    </source>
</reference>
<sequence length="244" mass="26991">MTHHDTTSLVRWFSDPSPRPRARRQLFCLPYAGAGASAFQGWAAAAGPELEVLPVVLPGRESRYAEPFDLDIAELASAIAARADRPYTIYGHSMGGRVGFEVVRELRRRGERQPLRLCVGGSRPPDLLEPLAELSWVGDEELLGRLAELGGLPAEILAEPELCELILPVLRADFTWLDTYEYEPGPPIEVPIVAFAGAEDNSVTPDDMRGWARHTTAGFDLSVEPGGHFFLHERRERILREALA</sequence>
<dbReference type="Proteomes" id="UP000199202">
    <property type="component" value="Unassembled WGS sequence"/>
</dbReference>
<dbReference type="GO" id="GO:0008610">
    <property type="term" value="P:lipid biosynthetic process"/>
    <property type="evidence" value="ECO:0007669"/>
    <property type="project" value="TreeGrafter"/>
</dbReference>
<dbReference type="SUPFAM" id="SSF53474">
    <property type="entry name" value="alpha/beta-Hydrolases"/>
    <property type="match status" value="1"/>
</dbReference>
<organism evidence="3 4">
    <name type="scientific">Nonomuraea jiangxiensis</name>
    <dbReference type="NCBI Taxonomy" id="633440"/>
    <lineage>
        <taxon>Bacteria</taxon>
        <taxon>Bacillati</taxon>
        <taxon>Actinomycetota</taxon>
        <taxon>Actinomycetes</taxon>
        <taxon>Streptosporangiales</taxon>
        <taxon>Streptosporangiaceae</taxon>
        <taxon>Nonomuraea</taxon>
    </lineage>
</organism>
<dbReference type="Pfam" id="PF00975">
    <property type="entry name" value="Thioesterase"/>
    <property type="match status" value="1"/>
</dbReference>
<evidence type="ECO:0000313" key="3">
    <source>
        <dbReference type="EMBL" id="SDM80814.1"/>
    </source>
</evidence>
<proteinExistence type="inferred from homology"/>
<dbReference type="PANTHER" id="PTHR11487:SF0">
    <property type="entry name" value="S-ACYL FATTY ACID SYNTHASE THIOESTERASE, MEDIUM CHAIN"/>
    <property type="match status" value="1"/>
</dbReference>
<dbReference type="STRING" id="633440.SAMN05421869_1576"/>
<dbReference type="OrthoDB" id="8480037at2"/>
<accession>A0A1G9W8D5</accession>
<evidence type="ECO:0000313" key="4">
    <source>
        <dbReference type="Proteomes" id="UP000199202"/>
    </source>
</evidence>
<dbReference type="InterPro" id="IPR029058">
    <property type="entry name" value="AB_hydrolase_fold"/>
</dbReference>
<dbReference type="RefSeq" id="WP_090947314.1">
    <property type="nucleotide sequence ID" value="NZ_FNDJ01000057.1"/>
</dbReference>
<dbReference type="InterPro" id="IPR012223">
    <property type="entry name" value="TEII"/>
</dbReference>
<dbReference type="PANTHER" id="PTHR11487">
    <property type="entry name" value="THIOESTERASE"/>
    <property type="match status" value="1"/>
</dbReference>
<keyword evidence="4" id="KW-1185">Reference proteome</keyword>
<dbReference type="EMBL" id="FNDJ01000057">
    <property type="protein sequence ID" value="SDM80814.1"/>
    <property type="molecule type" value="Genomic_DNA"/>
</dbReference>
<dbReference type="Gene3D" id="3.40.50.1820">
    <property type="entry name" value="alpha/beta hydrolase"/>
    <property type="match status" value="1"/>
</dbReference>
<evidence type="ECO:0000259" key="2">
    <source>
        <dbReference type="Pfam" id="PF00975"/>
    </source>
</evidence>
<feature type="domain" description="Thioesterase" evidence="2">
    <location>
        <begin position="24"/>
        <end position="241"/>
    </location>
</feature>
<evidence type="ECO:0000256" key="1">
    <source>
        <dbReference type="ARBA" id="ARBA00007169"/>
    </source>
</evidence>
<dbReference type="InterPro" id="IPR001031">
    <property type="entry name" value="Thioesterase"/>
</dbReference>